<dbReference type="GeneID" id="26646636"/>
<keyword evidence="3" id="KW-1185">Reference proteome</keyword>
<dbReference type="RefSeq" id="YP_009194759.1">
    <property type="nucleotide sequence ID" value="NC_028754.1"/>
</dbReference>
<proteinExistence type="predicted"/>
<dbReference type="Proteomes" id="UP000031070">
    <property type="component" value="Segment"/>
</dbReference>
<sequence length="110" mass="12913">MPTEVDHDNRIPYDNKWSNLKDSSHSENMKNRNPYSKSGYKGVTWNKVKKKWQVQVCRSDGSTVYGGLFPYEELELAINKANELRAQHLGMDSRQELFKGYICRREDLDK</sequence>
<dbReference type="GO" id="GO:0004519">
    <property type="term" value="F:endonuclease activity"/>
    <property type="evidence" value="ECO:0007669"/>
    <property type="project" value="UniProtKB-KW"/>
</dbReference>
<dbReference type="SUPFAM" id="SSF54060">
    <property type="entry name" value="His-Me finger endonucleases"/>
    <property type="match status" value="1"/>
</dbReference>
<keyword evidence="2" id="KW-0378">Hydrolase</keyword>
<name>A0A0A7U3E0_9CAUD</name>
<evidence type="ECO:0000313" key="2">
    <source>
        <dbReference type="EMBL" id="AJA73562.1"/>
    </source>
</evidence>
<dbReference type="OrthoDB" id="21336at10239"/>
<gene>
    <name evidence="2" type="ORF">CPT_Shivani115</name>
</gene>
<organism evidence="2 3">
    <name type="scientific">Salmonella phage Shivani</name>
    <dbReference type="NCBI Taxonomy" id="1572715"/>
    <lineage>
        <taxon>Viruses</taxon>
        <taxon>Duplodnaviria</taxon>
        <taxon>Heunggongvirae</taxon>
        <taxon>Uroviricota</taxon>
        <taxon>Caudoviricetes</taxon>
        <taxon>Demerecviridae</taxon>
        <taxon>Markadamsvirinae</taxon>
        <taxon>Tequintavirus</taxon>
        <taxon>Tequintavirus shivani</taxon>
    </lineage>
</organism>
<reference evidence="3" key="1">
    <citation type="submission" date="2014-11" db="EMBL/GenBank/DDBJ databases">
        <title>Complete Genome of Salmonella enterica serovar Typhimurium Siphophage Shivani.</title>
        <authorList>
            <person name="Piya D."/>
            <person name="Xie Y."/>
            <person name="Hernandez A.C."/>
            <person name="Everett G.F.K."/>
        </authorList>
    </citation>
    <scope>NUCLEOTIDE SEQUENCE [LARGE SCALE GENOMIC DNA]</scope>
</reference>
<protein>
    <submittedName>
        <fullName evidence="2">HNH homing endonuclease</fullName>
    </submittedName>
</protein>
<keyword evidence="2" id="KW-0540">Nuclease</keyword>
<feature type="compositionally biased region" description="Basic and acidic residues" evidence="1">
    <location>
        <begin position="1"/>
        <end position="13"/>
    </location>
</feature>
<dbReference type="InterPro" id="IPR044925">
    <property type="entry name" value="His-Me_finger_sf"/>
</dbReference>
<keyword evidence="2" id="KW-0255">Endonuclease</keyword>
<dbReference type="KEGG" id="vg:26646636"/>
<dbReference type="EMBL" id="KP143763">
    <property type="protein sequence ID" value="AJA73562.1"/>
    <property type="molecule type" value="Genomic_DNA"/>
</dbReference>
<accession>A0A0A7U3E0</accession>
<dbReference type="Gene3D" id="1.20.5.2050">
    <property type="match status" value="1"/>
</dbReference>
<feature type="region of interest" description="Disordered" evidence="1">
    <location>
        <begin position="1"/>
        <end position="36"/>
    </location>
</feature>
<evidence type="ECO:0000313" key="3">
    <source>
        <dbReference type="Proteomes" id="UP000031070"/>
    </source>
</evidence>
<evidence type="ECO:0000256" key="1">
    <source>
        <dbReference type="SAM" id="MobiDB-lite"/>
    </source>
</evidence>